<evidence type="ECO:0000259" key="8">
    <source>
        <dbReference type="Pfam" id="PF16916"/>
    </source>
</evidence>
<feature type="domain" description="Cation efflux protein transmembrane" evidence="7">
    <location>
        <begin position="9"/>
        <end position="209"/>
    </location>
</feature>
<dbReference type="GO" id="GO:0006829">
    <property type="term" value="P:zinc ion transport"/>
    <property type="evidence" value="ECO:0007669"/>
    <property type="project" value="InterPro"/>
</dbReference>
<organism evidence="9 10">
    <name type="scientific">Candidatus Gottesmanbacteria bacterium GW2011_GWA2_42_18</name>
    <dbReference type="NCBI Taxonomy" id="1618442"/>
    <lineage>
        <taxon>Bacteria</taxon>
        <taxon>Candidatus Gottesmaniibacteriota</taxon>
    </lineage>
</organism>
<protein>
    <submittedName>
        <fullName evidence="9">Putative Co/Zn/Cd cation transporter</fullName>
    </submittedName>
</protein>
<dbReference type="Pfam" id="PF16916">
    <property type="entry name" value="ZT_dimer"/>
    <property type="match status" value="1"/>
</dbReference>
<keyword evidence="2" id="KW-0813">Transport</keyword>
<dbReference type="GO" id="GO:0016020">
    <property type="term" value="C:membrane"/>
    <property type="evidence" value="ECO:0007669"/>
    <property type="project" value="UniProtKB-SubCell"/>
</dbReference>
<reference evidence="9 10" key="1">
    <citation type="journal article" date="2015" name="Nature">
        <title>rRNA introns, odd ribosomes, and small enigmatic genomes across a large radiation of phyla.</title>
        <authorList>
            <person name="Brown C.T."/>
            <person name="Hug L.A."/>
            <person name="Thomas B.C."/>
            <person name="Sharon I."/>
            <person name="Castelle C.J."/>
            <person name="Singh A."/>
            <person name="Wilkins M.J."/>
            <person name="Williams K.H."/>
            <person name="Banfield J.F."/>
        </authorList>
    </citation>
    <scope>NUCLEOTIDE SEQUENCE [LARGE SCALE GENOMIC DNA]</scope>
</reference>
<dbReference type="PANTHER" id="PTHR13414:SF9">
    <property type="entry name" value="PROTON-COUPLED ZINC ANTIPORTER SLC30A9, MITOCHONDRIAL"/>
    <property type="match status" value="1"/>
</dbReference>
<feature type="transmembrane region" description="Helical" evidence="6">
    <location>
        <begin position="111"/>
        <end position="133"/>
    </location>
</feature>
<dbReference type="Pfam" id="PF01545">
    <property type="entry name" value="Cation_efflux"/>
    <property type="match status" value="1"/>
</dbReference>
<feature type="transmembrane region" description="Helical" evidence="6">
    <location>
        <begin position="39"/>
        <end position="56"/>
    </location>
</feature>
<dbReference type="NCBIfam" id="TIGR01297">
    <property type="entry name" value="CDF"/>
    <property type="match status" value="1"/>
</dbReference>
<evidence type="ECO:0000256" key="2">
    <source>
        <dbReference type="ARBA" id="ARBA00022448"/>
    </source>
</evidence>
<feature type="transmembrane region" description="Helical" evidence="6">
    <location>
        <begin position="12"/>
        <end position="33"/>
    </location>
</feature>
<accession>A0A0G1CEG0</accession>
<evidence type="ECO:0000313" key="9">
    <source>
        <dbReference type="EMBL" id="KKS48033.1"/>
    </source>
</evidence>
<dbReference type="SUPFAM" id="SSF161111">
    <property type="entry name" value="Cation efflux protein transmembrane domain-like"/>
    <property type="match status" value="1"/>
</dbReference>
<dbReference type="InterPro" id="IPR027469">
    <property type="entry name" value="Cation_efflux_TMD_sf"/>
</dbReference>
<dbReference type="SUPFAM" id="SSF160240">
    <property type="entry name" value="Cation efflux protein cytoplasmic domain-like"/>
    <property type="match status" value="1"/>
</dbReference>
<keyword evidence="5 6" id="KW-0472">Membrane</keyword>
<evidence type="ECO:0000259" key="7">
    <source>
        <dbReference type="Pfam" id="PF01545"/>
    </source>
</evidence>
<evidence type="ECO:0000256" key="3">
    <source>
        <dbReference type="ARBA" id="ARBA00022692"/>
    </source>
</evidence>
<feature type="transmembrane region" description="Helical" evidence="6">
    <location>
        <begin position="192"/>
        <end position="212"/>
    </location>
</feature>
<dbReference type="InterPro" id="IPR040177">
    <property type="entry name" value="SLC30A9"/>
</dbReference>
<dbReference type="InterPro" id="IPR027470">
    <property type="entry name" value="Cation_efflux_CTD"/>
</dbReference>
<dbReference type="GO" id="GO:0008324">
    <property type="term" value="F:monoatomic cation transmembrane transporter activity"/>
    <property type="evidence" value="ECO:0007669"/>
    <property type="project" value="InterPro"/>
</dbReference>
<keyword evidence="4 6" id="KW-1133">Transmembrane helix</keyword>
<dbReference type="InterPro" id="IPR002524">
    <property type="entry name" value="Cation_efflux"/>
</dbReference>
<proteinExistence type="predicted"/>
<dbReference type="PANTHER" id="PTHR13414">
    <property type="entry name" value="HUEL-CATION TRANSPORTER"/>
    <property type="match status" value="1"/>
</dbReference>
<evidence type="ECO:0000256" key="6">
    <source>
        <dbReference type="SAM" id="Phobius"/>
    </source>
</evidence>
<gene>
    <name evidence="9" type="ORF">UV09_C0001G0065</name>
</gene>
<evidence type="ECO:0000313" key="10">
    <source>
        <dbReference type="Proteomes" id="UP000034320"/>
    </source>
</evidence>
<feature type="transmembrane region" description="Helical" evidence="6">
    <location>
        <begin position="76"/>
        <end position="99"/>
    </location>
</feature>
<dbReference type="InterPro" id="IPR058533">
    <property type="entry name" value="Cation_efflux_TM"/>
</dbReference>
<dbReference type="EMBL" id="LCDD01000001">
    <property type="protein sequence ID" value="KKS48033.1"/>
    <property type="molecule type" value="Genomic_DNA"/>
</dbReference>
<comment type="caution">
    <text evidence="9">The sequence shown here is derived from an EMBL/GenBank/DDBJ whole genome shotgun (WGS) entry which is preliminary data.</text>
</comment>
<comment type="subcellular location">
    <subcellularLocation>
        <location evidence="1">Membrane</location>
        <topology evidence="1">Multi-pass membrane protein</topology>
    </subcellularLocation>
</comment>
<evidence type="ECO:0000256" key="5">
    <source>
        <dbReference type="ARBA" id="ARBA00023136"/>
    </source>
</evidence>
<evidence type="ECO:0000256" key="4">
    <source>
        <dbReference type="ARBA" id="ARBA00022989"/>
    </source>
</evidence>
<evidence type="ECO:0000256" key="1">
    <source>
        <dbReference type="ARBA" id="ARBA00004141"/>
    </source>
</evidence>
<dbReference type="AlphaFoldDB" id="A0A0G1CEG0"/>
<name>A0A0G1CEG0_9BACT</name>
<dbReference type="Gene3D" id="3.30.70.1350">
    <property type="entry name" value="Cation efflux protein, cytoplasmic domain"/>
    <property type="match status" value="1"/>
</dbReference>
<feature type="transmembrane region" description="Helical" evidence="6">
    <location>
        <begin position="161"/>
        <end position="180"/>
    </location>
</feature>
<feature type="domain" description="Cation efflux protein cytoplasmic" evidence="8">
    <location>
        <begin position="222"/>
        <end position="298"/>
    </location>
</feature>
<dbReference type="Proteomes" id="UP000034320">
    <property type="component" value="Unassembled WGS sequence"/>
</dbReference>
<dbReference type="Gene3D" id="1.20.1510.10">
    <property type="entry name" value="Cation efflux protein transmembrane domain"/>
    <property type="match status" value="1"/>
</dbReference>
<dbReference type="InterPro" id="IPR036837">
    <property type="entry name" value="Cation_efflux_CTD_sf"/>
</dbReference>
<sequence>MQVSAHRVVWTSFIVDILDVILNLIVMLATGSVVMLSELLQGGADLIAAGMLLIGLKRSRPPADKKHPFGQGKEIYFWTLLSALVMFTVAAGFSLYFGWQRFIKPEAVHNIYLAYGGLIFATITNGYAFSLSFRRLLGRRDPKRILNIFLQSSLVESKNTFVLDFMGTSAAFIGLSALILYQVTGEMRFDGIGAMSMGIVLSVLAFFLVLGVKDFLIGKSASPEIEQQIRDAALTVPQVLEVLDLKTMQIGVGKLLVNLEVHMKDRLTTDELEILTDKIKSRVRKEVPTIGHIQVELESPD</sequence>
<keyword evidence="3 6" id="KW-0812">Transmembrane</keyword>